<keyword evidence="4" id="KW-1185">Reference proteome</keyword>
<comment type="caution">
    <text evidence="3">The sequence shown here is derived from an EMBL/GenBank/DDBJ whole genome shotgun (WGS) entry which is preliminary data.</text>
</comment>
<feature type="domain" description="Response regulatory" evidence="2">
    <location>
        <begin position="5"/>
        <end position="115"/>
    </location>
</feature>
<dbReference type="SUPFAM" id="SSF52172">
    <property type="entry name" value="CheY-like"/>
    <property type="match status" value="1"/>
</dbReference>
<keyword evidence="1" id="KW-0597">Phosphoprotein</keyword>
<feature type="modified residue" description="4-aspartylphosphate" evidence="1">
    <location>
        <position position="54"/>
    </location>
</feature>
<dbReference type="Pfam" id="PF00072">
    <property type="entry name" value="Response_reg"/>
    <property type="match status" value="1"/>
</dbReference>
<dbReference type="EMBL" id="BMXE01000001">
    <property type="protein sequence ID" value="GHB20617.1"/>
    <property type="molecule type" value="Genomic_DNA"/>
</dbReference>
<dbReference type="SMART" id="SM00448">
    <property type="entry name" value="REC"/>
    <property type="match status" value="1"/>
</dbReference>
<dbReference type="Proteomes" id="UP000637980">
    <property type="component" value="Unassembled WGS sequence"/>
</dbReference>
<proteinExistence type="predicted"/>
<protein>
    <recommendedName>
        <fullName evidence="2">Response regulatory domain-containing protein</fullName>
    </recommendedName>
</protein>
<evidence type="ECO:0000313" key="4">
    <source>
        <dbReference type="Proteomes" id="UP000637980"/>
    </source>
</evidence>
<dbReference type="PROSITE" id="PS50110">
    <property type="entry name" value="RESPONSE_REGULATORY"/>
    <property type="match status" value="1"/>
</dbReference>
<sequence>MGFVVIYIVEDDVSVRDAISRMFESLDLYCTAFADGESFLSHASPRVDDIVFVDLHLPGLAGSDLIEKMAALDEAPQIVAISGQPLWKIERDLPKISPTPVVRKPLKEQDLLAYV</sequence>
<gene>
    <name evidence="3" type="ORF">GCM10007094_05760</name>
</gene>
<evidence type="ECO:0000259" key="2">
    <source>
        <dbReference type="PROSITE" id="PS50110"/>
    </source>
</evidence>
<evidence type="ECO:0000256" key="1">
    <source>
        <dbReference type="PROSITE-ProRule" id="PRU00169"/>
    </source>
</evidence>
<name>A0ABQ3DYM5_9HYPH</name>
<organism evidence="3 4">
    <name type="scientific">Pseudovibrio japonicus</name>
    <dbReference type="NCBI Taxonomy" id="366534"/>
    <lineage>
        <taxon>Bacteria</taxon>
        <taxon>Pseudomonadati</taxon>
        <taxon>Pseudomonadota</taxon>
        <taxon>Alphaproteobacteria</taxon>
        <taxon>Hyphomicrobiales</taxon>
        <taxon>Stappiaceae</taxon>
        <taxon>Pseudovibrio</taxon>
    </lineage>
</organism>
<evidence type="ECO:0000313" key="3">
    <source>
        <dbReference type="EMBL" id="GHB20617.1"/>
    </source>
</evidence>
<dbReference type="InterPro" id="IPR001789">
    <property type="entry name" value="Sig_transdc_resp-reg_receiver"/>
</dbReference>
<dbReference type="Gene3D" id="3.40.50.2300">
    <property type="match status" value="1"/>
</dbReference>
<accession>A0ABQ3DYM5</accession>
<reference evidence="4" key="1">
    <citation type="journal article" date="2019" name="Int. J. Syst. Evol. Microbiol.">
        <title>The Global Catalogue of Microorganisms (GCM) 10K type strain sequencing project: providing services to taxonomists for standard genome sequencing and annotation.</title>
        <authorList>
            <consortium name="The Broad Institute Genomics Platform"/>
            <consortium name="The Broad Institute Genome Sequencing Center for Infectious Disease"/>
            <person name="Wu L."/>
            <person name="Ma J."/>
        </authorList>
    </citation>
    <scope>NUCLEOTIDE SEQUENCE [LARGE SCALE GENOMIC DNA]</scope>
    <source>
        <strain evidence="4">KCTC 12861</strain>
    </source>
</reference>
<dbReference type="InterPro" id="IPR011006">
    <property type="entry name" value="CheY-like_superfamily"/>
</dbReference>